<keyword evidence="2 5" id="KW-0028">Amino-acid biosynthesis</keyword>
<dbReference type="Gene3D" id="3.40.640.10">
    <property type="entry name" value="Type I PLP-dependent aspartate aminotransferase-like (Major domain)"/>
    <property type="match status" value="1"/>
</dbReference>
<feature type="binding site" evidence="5">
    <location>
        <position position="125"/>
    </location>
    <ligand>
        <name>N(2)-acetyl-L-ornithine</name>
        <dbReference type="ChEBI" id="CHEBI:57805"/>
    </ligand>
</feature>
<sequence length="385" mass="41001">MSSLFQTYSRWPIDIKKAKGTIAEDENGKTYLDFIQGIAVSNLGHCHDAVTEAVKEQLDSVWHVSNLFENDLQEKAAAKLAEHSAGDLVFFCNSGAEANEGAIKLARKATGKTKIVTFHQSFHGRTYAGMAATGQDKIKIGFGPMLQGFHYLPFNDPSAFSTLSKEDDIAAVMLETVQGEGGVNPADPEFIEALQTFCKDKQALLIADEIQTGIGRTGKAFGYEHFGISPDIITAAKGLGNGFPVGAVIGKQKLGDVFTPGTHGTTFGGNKLAMAAVKATLDIVFQPDFLQAAADKGSFLKAQLNRELTGPFVKEIRGKGLLIGIECAGPVSGIIGDLQERGLLVLPAGPNVIRLLPPLTVSEEEMLSAVSMLKAAIEAHSAVKR</sequence>
<dbReference type="EMBL" id="CP063687">
    <property type="protein sequence ID" value="QOY25601.1"/>
    <property type="molecule type" value="Genomic_DNA"/>
</dbReference>
<dbReference type="PANTHER" id="PTHR11986">
    <property type="entry name" value="AMINOTRANSFERASE CLASS III"/>
    <property type="match status" value="1"/>
</dbReference>
<dbReference type="HAMAP" id="MF_01107">
    <property type="entry name" value="ArgD_aminotrans_3"/>
    <property type="match status" value="1"/>
</dbReference>
<dbReference type="GO" id="GO:0042802">
    <property type="term" value="F:identical protein binding"/>
    <property type="evidence" value="ECO:0007669"/>
    <property type="project" value="TreeGrafter"/>
</dbReference>
<keyword evidence="1 5" id="KW-0032">Aminotransferase</keyword>
<comment type="catalytic activity">
    <reaction evidence="5">
        <text>N(2)-acetyl-L-ornithine + 2-oxoglutarate = N-acetyl-L-glutamate 5-semialdehyde + L-glutamate</text>
        <dbReference type="Rhea" id="RHEA:18049"/>
        <dbReference type="ChEBI" id="CHEBI:16810"/>
        <dbReference type="ChEBI" id="CHEBI:29123"/>
        <dbReference type="ChEBI" id="CHEBI:29985"/>
        <dbReference type="ChEBI" id="CHEBI:57805"/>
        <dbReference type="EC" id="2.6.1.11"/>
    </reaction>
</comment>
<comment type="miscellaneous">
    <text evidence="5">May also have succinyldiaminopimelate aminotransferase activity, thus carrying out the corresponding step in lysine biosynthesis.</text>
</comment>
<dbReference type="NCBIfam" id="NF002325">
    <property type="entry name" value="PRK01278.1"/>
    <property type="match status" value="1"/>
</dbReference>
<dbReference type="NCBIfam" id="TIGR00707">
    <property type="entry name" value="argD"/>
    <property type="match status" value="1"/>
</dbReference>
<evidence type="ECO:0000256" key="5">
    <source>
        <dbReference type="HAMAP-Rule" id="MF_01107"/>
    </source>
</evidence>
<dbReference type="InterPro" id="IPR005814">
    <property type="entry name" value="Aminotrans_3"/>
</dbReference>
<dbReference type="EC" id="2.6.1.11" evidence="5"/>
<organism evidence="6 7">
    <name type="scientific">Bacillus velezensis</name>
    <dbReference type="NCBI Taxonomy" id="492670"/>
    <lineage>
        <taxon>Bacteria</taxon>
        <taxon>Bacillati</taxon>
        <taxon>Bacillota</taxon>
        <taxon>Bacilli</taxon>
        <taxon>Bacillales</taxon>
        <taxon>Bacillaceae</taxon>
        <taxon>Bacillus</taxon>
        <taxon>Bacillus amyloliquefaciens group</taxon>
    </lineage>
</organism>
<dbReference type="NCBIfam" id="NF002797">
    <property type="entry name" value="PRK02936.1"/>
    <property type="match status" value="1"/>
</dbReference>
<protein>
    <recommendedName>
        <fullName evidence="5">Acetylornithine aminotransferase</fullName>
        <shortName evidence="5">ACOAT</shortName>
        <ecNumber evidence="5">2.6.1.11</ecNumber>
    </recommendedName>
</protein>
<gene>
    <name evidence="5 6" type="primary">argD</name>
    <name evidence="6" type="ORF">BACVE_000530</name>
</gene>
<keyword evidence="5" id="KW-0055">Arginine biosynthesis</keyword>
<evidence type="ECO:0000313" key="6">
    <source>
        <dbReference type="EMBL" id="QOY25601.1"/>
    </source>
</evidence>
<dbReference type="Proteomes" id="UP000587477">
    <property type="component" value="Chromosome"/>
</dbReference>
<keyword evidence="5" id="KW-0963">Cytoplasm</keyword>
<dbReference type="InterPro" id="IPR015422">
    <property type="entry name" value="PyrdxlP-dep_Trfase_small"/>
</dbReference>
<dbReference type="InterPro" id="IPR015421">
    <property type="entry name" value="PyrdxlP-dep_Trfase_major"/>
</dbReference>
<dbReference type="RefSeq" id="WP_025649577.1">
    <property type="nucleotide sequence ID" value="NZ_BDDG01000003.1"/>
</dbReference>
<evidence type="ECO:0000313" key="7">
    <source>
        <dbReference type="Proteomes" id="UP000587477"/>
    </source>
</evidence>
<dbReference type="InterPro" id="IPR049704">
    <property type="entry name" value="Aminotrans_3_PPA_site"/>
</dbReference>
<dbReference type="InterPro" id="IPR004636">
    <property type="entry name" value="AcOrn/SuccOrn_fam"/>
</dbReference>
<comment type="subcellular location">
    <subcellularLocation>
        <location evidence="5">Cytoplasm</location>
    </subcellularLocation>
</comment>
<evidence type="ECO:0000256" key="4">
    <source>
        <dbReference type="ARBA" id="ARBA00022898"/>
    </source>
</evidence>
<accession>A0A411A4B4</accession>
<dbReference type="CDD" id="cd00610">
    <property type="entry name" value="OAT_like"/>
    <property type="match status" value="1"/>
</dbReference>
<dbReference type="InterPro" id="IPR015424">
    <property type="entry name" value="PyrdxlP-dep_Trfase"/>
</dbReference>
<feature type="binding site" evidence="5">
    <location>
        <position position="266"/>
    </location>
    <ligand>
        <name>pyridoxal 5'-phosphate</name>
        <dbReference type="ChEBI" id="CHEBI:597326"/>
    </ligand>
</feature>
<evidence type="ECO:0000256" key="3">
    <source>
        <dbReference type="ARBA" id="ARBA00022679"/>
    </source>
</evidence>
<keyword evidence="3 5" id="KW-0808">Transferase</keyword>
<comment type="similarity">
    <text evidence="5">Belongs to the class-III pyridoxal-phosphate-dependent aminotransferase family. ArgD subfamily.</text>
</comment>
<comment type="pathway">
    <text evidence="5">Amino-acid biosynthesis; L-arginine biosynthesis; N(2)-acetyl-L-ornithine from L-glutamate: step 4/4.</text>
</comment>
<feature type="binding site" evidence="5">
    <location>
        <begin position="208"/>
        <end position="211"/>
    </location>
    <ligand>
        <name>pyridoxal 5'-phosphate</name>
        <dbReference type="ChEBI" id="CHEBI:597326"/>
    </ligand>
</feature>
<dbReference type="GO" id="GO:0030170">
    <property type="term" value="F:pyridoxal phosphate binding"/>
    <property type="evidence" value="ECO:0007669"/>
    <property type="project" value="InterPro"/>
</dbReference>
<dbReference type="GO" id="GO:0003992">
    <property type="term" value="F:N2-acetyl-L-ornithine:2-oxoglutarate 5-aminotransferase activity"/>
    <property type="evidence" value="ECO:0007669"/>
    <property type="project" value="UniProtKB-UniRule"/>
</dbReference>
<reference evidence="7" key="1">
    <citation type="submission" date="2020-10" db="EMBL/GenBank/DDBJ databases">
        <title>Complete genome sequence of Bacillus velezensis NST6.</title>
        <authorList>
            <person name="Choi J."/>
        </authorList>
    </citation>
    <scope>NUCLEOTIDE SEQUENCE [LARGE SCALE GENOMIC DNA]</scope>
    <source>
        <strain evidence="7">NST6</strain>
    </source>
</reference>
<dbReference type="PROSITE" id="PS00600">
    <property type="entry name" value="AA_TRANSFER_CLASS_3"/>
    <property type="match status" value="1"/>
</dbReference>
<evidence type="ECO:0000256" key="1">
    <source>
        <dbReference type="ARBA" id="ARBA00022576"/>
    </source>
</evidence>
<dbReference type="SUPFAM" id="SSF53383">
    <property type="entry name" value="PLP-dependent transferases"/>
    <property type="match status" value="1"/>
</dbReference>
<evidence type="ECO:0000256" key="2">
    <source>
        <dbReference type="ARBA" id="ARBA00022605"/>
    </source>
</evidence>
<dbReference type="PIRSF" id="PIRSF000521">
    <property type="entry name" value="Transaminase_4ab_Lys_Orn"/>
    <property type="match status" value="1"/>
</dbReference>
<feature type="binding site" evidence="5">
    <location>
        <begin position="95"/>
        <end position="96"/>
    </location>
    <ligand>
        <name>pyridoxal 5'-phosphate</name>
        <dbReference type="ChEBI" id="CHEBI:597326"/>
    </ligand>
</feature>
<dbReference type="GO" id="GO:0005737">
    <property type="term" value="C:cytoplasm"/>
    <property type="evidence" value="ECO:0007669"/>
    <property type="project" value="UniProtKB-SubCell"/>
</dbReference>
<comment type="subunit">
    <text evidence="5">Homodimer.</text>
</comment>
<feature type="binding site" evidence="5">
    <location>
        <position position="122"/>
    </location>
    <ligand>
        <name>pyridoxal 5'-phosphate</name>
        <dbReference type="ChEBI" id="CHEBI:597326"/>
    </ligand>
</feature>
<dbReference type="Gene3D" id="3.90.1150.10">
    <property type="entry name" value="Aspartate Aminotransferase, domain 1"/>
    <property type="match status" value="1"/>
</dbReference>
<comment type="cofactor">
    <cofactor evidence="5">
        <name>pyridoxal 5'-phosphate</name>
        <dbReference type="ChEBI" id="CHEBI:597326"/>
    </cofactor>
    <text evidence="5">Binds 1 pyridoxal phosphate per subunit.</text>
</comment>
<feature type="binding site" evidence="5">
    <location>
        <position position="265"/>
    </location>
    <ligand>
        <name>N(2)-acetyl-L-ornithine</name>
        <dbReference type="ChEBI" id="CHEBI:57805"/>
    </ligand>
</feature>
<proteinExistence type="inferred from homology"/>
<dbReference type="Pfam" id="PF00202">
    <property type="entry name" value="Aminotran_3"/>
    <property type="match status" value="1"/>
</dbReference>
<dbReference type="GO" id="GO:0006526">
    <property type="term" value="P:L-arginine biosynthetic process"/>
    <property type="evidence" value="ECO:0007669"/>
    <property type="project" value="UniProtKB-UniRule"/>
</dbReference>
<dbReference type="AlphaFoldDB" id="A0A411A4B4"/>
<feature type="modified residue" description="N6-(pyridoxal phosphate)lysine" evidence="5">
    <location>
        <position position="237"/>
    </location>
</feature>
<name>A0A411A4B4_BACVE</name>
<dbReference type="FunFam" id="3.40.640.10:FF:000004">
    <property type="entry name" value="Acetylornithine aminotransferase"/>
    <property type="match status" value="1"/>
</dbReference>
<dbReference type="UniPathway" id="UPA00068">
    <property type="reaction ID" value="UER00109"/>
</dbReference>
<dbReference type="PANTHER" id="PTHR11986:SF79">
    <property type="entry name" value="ACETYLORNITHINE AMINOTRANSFERASE, MITOCHONDRIAL"/>
    <property type="match status" value="1"/>
</dbReference>
<dbReference type="InterPro" id="IPR050103">
    <property type="entry name" value="Class-III_PLP-dep_AT"/>
</dbReference>
<keyword evidence="4 5" id="KW-0663">Pyridoxal phosphate</keyword>